<dbReference type="RefSeq" id="XP_005793972.1">
    <property type="nucleotide sequence ID" value="XM_005793915.1"/>
</dbReference>
<feature type="compositionally biased region" description="Acidic residues" evidence="1">
    <location>
        <begin position="202"/>
        <end position="217"/>
    </location>
</feature>
<dbReference type="KEGG" id="ehx:EMIHUDRAFT_447388"/>
<sequence length="277" mass="29374">MKRHRTPPPDVTTEEHVSLHDLTAEHGHEAGSICIICKRPTPNAKTGIDFLVRLLTLEQTGWVRDEDVGTYIDKVKGGEKRMDAAPFMDELQKKGKKKKPFAEESALLLKQVAKLKMAQAKEGAPVTVYFSDKESWYNGTITAVNRDRTFTVLFEDGDEDDSVPLTDLYQKVAVPAVSKACSAPALLYGLPSVSTESLEIECDQASDSEDSDSDPTSEEPAAVTNADDAPPLLAQAPALTPVATIVAAALLALAAGVTAAPTVFQPDGGGAGAGGRG</sequence>
<dbReference type="SUPFAM" id="SSF63748">
    <property type="entry name" value="Tudor/PWWP/MBT"/>
    <property type="match status" value="1"/>
</dbReference>
<name>A0A0D3L0K8_EMIH1</name>
<dbReference type="EnsemblProtists" id="EOD41543">
    <property type="protein sequence ID" value="EOD41543"/>
    <property type="gene ID" value="EMIHUDRAFT_447388"/>
</dbReference>
<dbReference type="Proteomes" id="UP000013827">
    <property type="component" value="Unassembled WGS sequence"/>
</dbReference>
<organism evidence="2 3">
    <name type="scientific">Emiliania huxleyi (strain CCMP1516)</name>
    <dbReference type="NCBI Taxonomy" id="280463"/>
    <lineage>
        <taxon>Eukaryota</taxon>
        <taxon>Haptista</taxon>
        <taxon>Haptophyta</taxon>
        <taxon>Prymnesiophyceae</taxon>
        <taxon>Isochrysidales</taxon>
        <taxon>Noelaerhabdaceae</taxon>
        <taxon>Emiliania</taxon>
    </lineage>
</organism>
<dbReference type="Gene3D" id="2.30.30.140">
    <property type="match status" value="1"/>
</dbReference>
<evidence type="ECO:0000313" key="2">
    <source>
        <dbReference type="EnsemblProtists" id="EOD41543"/>
    </source>
</evidence>
<proteinExistence type="predicted"/>
<accession>A0A0D3L0K8</accession>
<keyword evidence="3" id="KW-1185">Reference proteome</keyword>
<evidence type="ECO:0000256" key="1">
    <source>
        <dbReference type="SAM" id="MobiDB-lite"/>
    </source>
</evidence>
<dbReference type="HOGENOM" id="CLU_1006215_0_0_1"/>
<dbReference type="AlphaFoldDB" id="A0A0D3L0K8"/>
<dbReference type="CDD" id="cd04508">
    <property type="entry name" value="Tudor_SF"/>
    <property type="match status" value="1"/>
</dbReference>
<feature type="region of interest" description="Disordered" evidence="1">
    <location>
        <begin position="202"/>
        <end position="228"/>
    </location>
</feature>
<evidence type="ECO:0008006" key="4">
    <source>
        <dbReference type="Google" id="ProtNLM"/>
    </source>
</evidence>
<reference evidence="3" key="1">
    <citation type="journal article" date="2013" name="Nature">
        <title>Pan genome of the phytoplankton Emiliania underpins its global distribution.</title>
        <authorList>
            <person name="Read B.A."/>
            <person name="Kegel J."/>
            <person name="Klute M.J."/>
            <person name="Kuo A."/>
            <person name="Lefebvre S.C."/>
            <person name="Maumus F."/>
            <person name="Mayer C."/>
            <person name="Miller J."/>
            <person name="Monier A."/>
            <person name="Salamov A."/>
            <person name="Young J."/>
            <person name="Aguilar M."/>
            <person name="Claverie J.M."/>
            <person name="Frickenhaus S."/>
            <person name="Gonzalez K."/>
            <person name="Herman E.K."/>
            <person name="Lin Y.C."/>
            <person name="Napier J."/>
            <person name="Ogata H."/>
            <person name="Sarno A.F."/>
            <person name="Shmutz J."/>
            <person name="Schroeder D."/>
            <person name="de Vargas C."/>
            <person name="Verret F."/>
            <person name="von Dassow P."/>
            <person name="Valentin K."/>
            <person name="Van de Peer Y."/>
            <person name="Wheeler G."/>
            <person name="Dacks J.B."/>
            <person name="Delwiche C.F."/>
            <person name="Dyhrman S.T."/>
            <person name="Glockner G."/>
            <person name="John U."/>
            <person name="Richards T."/>
            <person name="Worden A.Z."/>
            <person name="Zhang X."/>
            <person name="Grigoriev I.V."/>
            <person name="Allen A.E."/>
            <person name="Bidle K."/>
            <person name="Borodovsky M."/>
            <person name="Bowler C."/>
            <person name="Brownlee C."/>
            <person name="Cock J.M."/>
            <person name="Elias M."/>
            <person name="Gladyshev V.N."/>
            <person name="Groth M."/>
            <person name="Guda C."/>
            <person name="Hadaegh A."/>
            <person name="Iglesias-Rodriguez M.D."/>
            <person name="Jenkins J."/>
            <person name="Jones B.M."/>
            <person name="Lawson T."/>
            <person name="Leese F."/>
            <person name="Lindquist E."/>
            <person name="Lobanov A."/>
            <person name="Lomsadze A."/>
            <person name="Malik S.B."/>
            <person name="Marsh M.E."/>
            <person name="Mackinder L."/>
            <person name="Mock T."/>
            <person name="Mueller-Roeber B."/>
            <person name="Pagarete A."/>
            <person name="Parker M."/>
            <person name="Probert I."/>
            <person name="Quesneville H."/>
            <person name="Raines C."/>
            <person name="Rensing S.A."/>
            <person name="Riano-Pachon D.M."/>
            <person name="Richier S."/>
            <person name="Rokitta S."/>
            <person name="Shiraiwa Y."/>
            <person name="Soanes D.M."/>
            <person name="van der Giezen M."/>
            <person name="Wahlund T.M."/>
            <person name="Williams B."/>
            <person name="Wilson W."/>
            <person name="Wolfe G."/>
            <person name="Wurch L.L."/>
        </authorList>
    </citation>
    <scope>NUCLEOTIDE SEQUENCE</scope>
</reference>
<evidence type="ECO:0000313" key="3">
    <source>
        <dbReference type="Proteomes" id="UP000013827"/>
    </source>
</evidence>
<dbReference type="PaxDb" id="2903-EOD41543"/>
<protein>
    <recommendedName>
        <fullName evidence="4">Tudor domain-containing protein</fullName>
    </recommendedName>
</protein>
<reference evidence="2" key="2">
    <citation type="submission" date="2024-10" db="UniProtKB">
        <authorList>
            <consortium name="EnsemblProtists"/>
        </authorList>
    </citation>
    <scope>IDENTIFICATION</scope>
</reference>
<dbReference type="GeneID" id="17286813"/>